<evidence type="ECO:0000313" key="2">
    <source>
        <dbReference type="EMBL" id="PNR39429.1"/>
    </source>
</evidence>
<accession>A0A2K1JD39</accession>
<keyword evidence="4" id="KW-1185">Reference proteome</keyword>
<dbReference type="PaxDb" id="3218-PP1S104_213V6.1"/>
<dbReference type="InParanoid" id="A0A2K1JD39"/>
<reference evidence="3" key="3">
    <citation type="submission" date="2020-12" db="UniProtKB">
        <authorList>
            <consortium name="EnsemblPlants"/>
        </authorList>
    </citation>
    <scope>IDENTIFICATION</scope>
</reference>
<dbReference type="Proteomes" id="UP000006727">
    <property type="component" value="Chromosome 15"/>
</dbReference>
<dbReference type="Gramene" id="Pp3c15_13510V3.1">
    <property type="protein sequence ID" value="Pp3c15_13510V3.1"/>
    <property type="gene ID" value="Pp3c15_13510"/>
</dbReference>
<gene>
    <name evidence="2" type="ORF">PHYPA_019707</name>
</gene>
<feature type="region of interest" description="Disordered" evidence="1">
    <location>
        <begin position="76"/>
        <end position="111"/>
    </location>
</feature>
<dbReference type="EnsemblPlants" id="Pp3c15_13510V3.1">
    <property type="protein sequence ID" value="Pp3c15_13510V3.1"/>
    <property type="gene ID" value="Pp3c15_13510"/>
</dbReference>
<evidence type="ECO:0000313" key="3">
    <source>
        <dbReference type="EnsemblPlants" id="Pp3c15_13510V3.1"/>
    </source>
</evidence>
<dbReference type="EMBL" id="ABEU02000015">
    <property type="protein sequence ID" value="PNR39429.1"/>
    <property type="molecule type" value="Genomic_DNA"/>
</dbReference>
<reference evidence="2 4" key="1">
    <citation type="journal article" date="2008" name="Science">
        <title>The Physcomitrella genome reveals evolutionary insights into the conquest of land by plants.</title>
        <authorList>
            <person name="Rensing S."/>
            <person name="Lang D."/>
            <person name="Zimmer A."/>
            <person name="Terry A."/>
            <person name="Salamov A."/>
            <person name="Shapiro H."/>
            <person name="Nishiyama T."/>
            <person name="Perroud P.-F."/>
            <person name="Lindquist E."/>
            <person name="Kamisugi Y."/>
            <person name="Tanahashi T."/>
            <person name="Sakakibara K."/>
            <person name="Fujita T."/>
            <person name="Oishi K."/>
            <person name="Shin-I T."/>
            <person name="Kuroki Y."/>
            <person name="Toyoda A."/>
            <person name="Suzuki Y."/>
            <person name="Hashimoto A."/>
            <person name="Yamaguchi K."/>
            <person name="Sugano A."/>
            <person name="Kohara Y."/>
            <person name="Fujiyama A."/>
            <person name="Anterola A."/>
            <person name="Aoki S."/>
            <person name="Ashton N."/>
            <person name="Barbazuk W.B."/>
            <person name="Barker E."/>
            <person name="Bennetzen J."/>
            <person name="Bezanilla M."/>
            <person name="Blankenship R."/>
            <person name="Cho S.H."/>
            <person name="Dutcher S."/>
            <person name="Estelle M."/>
            <person name="Fawcett J.A."/>
            <person name="Gundlach H."/>
            <person name="Hanada K."/>
            <person name="Heyl A."/>
            <person name="Hicks K.A."/>
            <person name="Hugh J."/>
            <person name="Lohr M."/>
            <person name="Mayer K."/>
            <person name="Melkozernov A."/>
            <person name="Murata T."/>
            <person name="Nelson D."/>
            <person name="Pils B."/>
            <person name="Prigge M."/>
            <person name="Reiss B."/>
            <person name="Renner T."/>
            <person name="Rombauts S."/>
            <person name="Rushton P."/>
            <person name="Sanderfoot A."/>
            <person name="Schween G."/>
            <person name="Shiu S.-H."/>
            <person name="Stueber K."/>
            <person name="Theodoulou F.L."/>
            <person name="Tu H."/>
            <person name="Van de Peer Y."/>
            <person name="Verrier P.J."/>
            <person name="Waters E."/>
            <person name="Wood A."/>
            <person name="Yang L."/>
            <person name="Cove D."/>
            <person name="Cuming A."/>
            <person name="Hasebe M."/>
            <person name="Lucas S."/>
            <person name="Mishler D.B."/>
            <person name="Reski R."/>
            <person name="Grigoriev I."/>
            <person name="Quatrano R.S."/>
            <person name="Boore J.L."/>
        </authorList>
    </citation>
    <scope>NUCLEOTIDE SEQUENCE [LARGE SCALE GENOMIC DNA]</scope>
    <source>
        <strain evidence="3 4">cv. Gransden 2004</strain>
    </source>
</reference>
<organism evidence="2">
    <name type="scientific">Physcomitrium patens</name>
    <name type="common">Spreading-leaved earth moss</name>
    <name type="synonym">Physcomitrella patens</name>
    <dbReference type="NCBI Taxonomy" id="3218"/>
    <lineage>
        <taxon>Eukaryota</taxon>
        <taxon>Viridiplantae</taxon>
        <taxon>Streptophyta</taxon>
        <taxon>Embryophyta</taxon>
        <taxon>Bryophyta</taxon>
        <taxon>Bryophytina</taxon>
        <taxon>Bryopsida</taxon>
        <taxon>Funariidae</taxon>
        <taxon>Funariales</taxon>
        <taxon>Funariaceae</taxon>
        <taxon>Physcomitrium</taxon>
    </lineage>
</organism>
<protein>
    <submittedName>
        <fullName evidence="2 3">Uncharacterized protein</fullName>
    </submittedName>
</protein>
<reference evidence="2 4" key="2">
    <citation type="journal article" date="2018" name="Plant J.">
        <title>The Physcomitrella patens chromosome-scale assembly reveals moss genome structure and evolution.</title>
        <authorList>
            <person name="Lang D."/>
            <person name="Ullrich K.K."/>
            <person name="Murat F."/>
            <person name="Fuchs J."/>
            <person name="Jenkins J."/>
            <person name="Haas F.B."/>
            <person name="Piednoel M."/>
            <person name="Gundlach H."/>
            <person name="Van Bel M."/>
            <person name="Meyberg R."/>
            <person name="Vives C."/>
            <person name="Morata J."/>
            <person name="Symeonidi A."/>
            <person name="Hiss M."/>
            <person name="Muchero W."/>
            <person name="Kamisugi Y."/>
            <person name="Saleh O."/>
            <person name="Blanc G."/>
            <person name="Decker E.L."/>
            <person name="van Gessel N."/>
            <person name="Grimwood J."/>
            <person name="Hayes R.D."/>
            <person name="Graham S.W."/>
            <person name="Gunter L.E."/>
            <person name="McDaniel S.F."/>
            <person name="Hoernstein S.N.W."/>
            <person name="Larsson A."/>
            <person name="Li F.W."/>
            <person name="Perroud P.F."/>
            <person name="Phillips J."/>
            <person name="Ranjan P."/>
            <person name="Rokshar D.S."/>
            <person name="Rothfels C.J."/>
            <person name="Schneider L."/>
            <person name="Shu S."/>
            <person name="Stevenson D.W."/>
            <person name="Thummler F."/>
            <person name="Tillich M."/>
            <person name="Villarreal Aguilar J.C."/>
            <person name="Widiez T."/>
            <person name="Wong G.K."/>
            <person name="Wymore A."/>
            <person name="Zhang Y."/>
            <person name="Zimmer A.D."/>
            <person name="Quatrano R.S."/>
            <person name="Mayer K.F.X."/>
            <person name="Goodstein D."/>
            <person name="Casacuberta J.M."/>
            <person name="Vandepoele K."/>
            <person name="Reski R."/>
            <person name="Cuming A.C."/>
            <person name="Tuskan G.A."/>
            <person name="Maumus F."/>
            <person name="Salse J."/>
            <person name="Schmutz J."/>
            <person name="Rensing S.A."/>
        </authorList>
    </citation>
    <scope>NUCLEOTIDE SEQUENCE [LARGE SCALE GENOMIC DNA]</scope>
    <source>
        <strain evidence="3 4">cv. Gransden 2004</strain>
    </source>
</reference>
<feature type="compositionally biased region" description="Polar residues" evidence="1">
    <location>
        <begin position="78"/>
        <end position="90"/>
    </location>
</feature>
<dbReference type="AlphaFoldDB" id="A0A2K1JD39"/>
<evidence type="ECO:0000256" key="1">
    <source>
        <dbReference type="SAM" id="MobiDB-lite"/>
    </source>
</evidence>
<sequence>MGVNLAEVESQVKEQFDRRTIRLEVSGRVLVGEFFTVLQGKRVFGKRKIESIRQFIKDAVRAETEPRPVEEAQFRQLAGNQSEGDASQQGPVLPKSPVEWSETPPPSHPQDVDEFQKTMDKLKFSGASPCPILLAICEEEYKATLERLLGGAGLVKHVVKLEVWGHQIVVRGVKSGDENLGKRWSDMDAVPPLLELPNSGEEVQAGQRKNLAIDWISDMQCSPSSPEIWFSLDDFEDVGI</sequence>
<evidence type="ECO:0000313" key="4">
    <source>
        <dbReference type="Proteomes" id="UP000006727"/>
    </source>
</evidence>
<proteinExistence type="predicted"/>
<name>A0A2K1JD39_PHYPA</name>